<evidence type="ECO:0000256" key="6">
    <source>
        <dbReference type="PIRSR" id="PIRSR627057-1"/>
    </source>
</evidence>
<feature type="transmembrane region" description="Helical" evidence="9">
    <location>
        <begin position="102"/>
        <end position="128"/>
    </location>
</feature>
<keyword evidence="2 7" id="KW-0479">Metal-binding</keyword>
<accession>A0A1M5ZNV3</accession>
<dbReference type="GO" id="GO:0004222">
    <property type="term" value="F:metalloendopeptidase activity"/>
    <property type="evidence" value="ECO:0007669"/>
    <property type="project" value="InterPro"/>
</dbReference>
<feature type="binding site" evidence="7">
    <location>
        <position position="279"/>
    </location>
    <ligand>
        <name>Zn(2+)</name>
        <dbReference type="ChEBI" id="CHEBI:29105"/>
        <note>catalytic</note>
    </ligand>
</feature>
<feature type="domain" description="Peptidase M48" evidence="10">
    <location>
        <begin position="212"/>
        <end position="409"/>
    </location>
</feature>
<reference evidence="13" key="1">
    <citation type="submission" date="2016-11" db="EMBL/GenBank/DDBJ databases">
        <authorList>
            <person name="Varghese N."/>
            <person name="Submissions S."/>
        </authorList>
    </citation>
    <scope>NUCLEOTIDE SEQUENCE [LARGE SCALE GENOMIC DNA]</scope>
    <source>
        <strain evidence="13">DSM 15449</strain>
    </source>
</reference>
<dbReference type="AlphaFoldDB" id="A0A1M5ZNV3"/>
<dbReference type="PANTHER" id="PTHR10120">
    <property type="entry name" value="CAAX PRENYL PROTEASE 1"/>
    <property type="match status" value="1"/>
</dbReference>
<protein>
    <submittedName>
        <fullName evidence="12">STE24 endopeptidase</fullName>
    </submittedName>
</protein>
<organism evidence="12 13">
    <name type="scientific">Desulfosporosinus lacus DSM 15449</name>
    <dbReference type="NCBI Taxonomy" id="1121420"/>
    <lineage>
        <taxon>Bacteria</taxon>
        <taxon>Bacillati</taxon>
        <taxon>Bacillota</taxon>
        <taxon>Clostridia</taxon>
        <taxon>Eubacteriales</taxon>
        <taxon>Desulfitobacteriaceae</taxon>
        <taxon>Desulfosporosinus</taxon>
    </lineage>
</organism>
<feature type="transmembrane region" description="Helical" evidence="9">
    <location>
        <begin position="64"/>
        <end position="82"/>
    </location>
</feature>
<evidence type="ECO:0000256" key="9">
    <source>
        <dbReference type="SAM" id="Phobius"/>
    </source>
</evidence>
<feature type="transmembrane region" description="Helical" evidence="9">
    <location>
        <begin position="289"/>
        <end position="311"/>
    </location>
</feature>
<dbReference type="GO" id="GO:0071586">
    <property type="term" value="P:CAAX-box protein processing"/>
    <property type="evidence" value="ECO:0007669"/>
    <property type="project" value="InterPro"/>
</dbReference>
<feature type="active site" evidence="6">
    <location>
        <position position="280"/>
    </location>
</feature>
<keyword evidence="5 8" id="KW-0482">Metalloprotease</keyword>
<evidence type="ECO:0000256" key="8">
    <source>
        <dbReference type="RuleBase" id="RU003983"/>
    </source>
</evidence>
<evidence type="ECO:0000256" key="4">
    <source>
        <dbReference type="ARBA" id="ARBA00022833"/>
    </source>
</evidence>
<feature type="binding site" evidence="7">
    <location>
        <position position="283"/>
    </location>
    <ligand>
        <name>Zn(2+)</name>
        <dbReference type="ChEBI" id="CHEBI:29105"/>
        <note>catalytic</note>
    </ligand>
</feature>
<dbReference type="Proteomes" id="UP000183954">
    <property type="component" value="Unassembled WGS sequence"/>
</dbReference>
<feature type="transmembrane region" description="Helical" evidence="9">
    <location>
        <begin position="176"/>
        <end position="199"/>
    </location>
</feature>
<dbReference type="STRING" id="1121420.SAMN02746098_03493"/>
<evidence type="ECO:0000256" key="7">
    <source>
        <dbReference type="PIRSR" id="PIRSR627057-2"/>
    </source>
</evidence>
<sequence>MIDLKSNARQAIIGWFLLIGLAATFAFLYLWSAIFPGPIDPSVSEFFSLEIANKARIYNSTPRILYIIKFSFQTILLFYLLFSSVGQTFFERLRKISRNYWLVSTLSILSIWTLIKISSLPFSYYAGYHWQKVWGFSTQNQSAWWIDYFKNSGIELLISIAGGLIFFWLVNRLTRYWWLVCAALFSLWLVIAHLCWPIVISPLFNHFEPLPDSAVVTMVDDLAQQAGLDISEVLVMDASKQTTLANAYFAGVGTTKRIVIYDTLLDNYSLPEVKAVIAHEMGHWRHNDIIYGLFYGIIGGFIVFGLLAALLKPWLPKNSTKPPQLWVALQLALLLLLFVSSPLQNAISREMEESADRFSLELTGDLNAEIQLQQNLARTSLSDLSPPRFIVWFSYSHPPALVRINALEDE</sequence>
<feature type="domain" description="CAAX prenyl protease 1 N-terminal" evidence="11">
    <location>
        <begin position="42"/>
        <end position="205"/>
    </location>
</feature>
<dbReference type="EMBL" id="FQXJ01000013">
    <property type="protein sequence ID" value="SHI25881.1"/>
    <property type="molecule type" value="Genomic_DNA"/>
</dbReference>
<dbReference type="GO" id="GO:0046872">
    <property type="term" value="F:metal ion binding"/>
    <property type="evidence" value="ECO:0007669"/>
    <property type="project" value="UniProtKB-KW"/>
</dbReference>
<dbReference type="Gene3D" id="3.30.2010.10">
    <property type="entry name" value="Metalloproteases ('zincins'), catalytic domain"/>
    <property type="match status" value="1"/>
</dbReference>
<feature type="transmembrane region" description="Helical" evidence="9">
    <location>
        <begin position="148"/>
        <end position="169"/>
    </location>
</feature>
<keyword evidence="1 8" id="KW-0645">Protease</keyword>
<dbReference type="RefSeq" id="WP_073030987.1">
    <property type="nucleotide sequence ID" value="NZ_FQXJ01000013.1"/>
</dbReference>
<keyword evidence="4 7" id="KW-0862">Zinc</keyword>
<keyword evidence="9" id="KW-1133">Transmembrane helix</keyword>
<keyword evidence="9" id="KW-0812">Transmembrane</keyword>
<comment type="similarity">
    <text evidence="8">Belongs to the peptidase M48 family.</text>
</comment>
<evidence type="ECO:0000256" key="1">
    <source>
        <dbReference type="ARBA" id="ARBA00022670"/>
    </source>
</evidence>
<dbReference type="Pfam" id="PF16491">
    <property type="entry name" value="Peptidase_M48_N"/>
    <property type="match status" value="1"/>
</dbReference>
<evidence type="ECO:0000256" key="5">
    <source>
        <dbReference type="ARBA" id="ARBA00023049"/>
    </source>
</evidence>
<keyword evidence="13" id="KW-1185">Reference proteome</keyword>
<comment type="cofactor">
    <cofactor evidence="7 8">
        <name>Zn(2+)</name>
        <dbReference type="ChEBI" id="CHEBI:29105"/>
    </cofactor>
    <text evidence="7 8">Binds 1 zinc ion per subunit.</text>
</comment>
<dbReference type="InterPro" id="IPR032456">
    <property type="entry name" value="Peptidase_M48_N"/>
</dbReference>
<name>A0A1M5ZNV3_9FIRM</name>
<proteinExistence type="inferred from homology"/>
<dbReference type="InterPro" id="IPR027057">
    <property type="entry name" value="CAXX_Prtase_1"/>
</dbReference>
<gene>
    <name evidence="12" type="ORF">SAMN02746098_03493</name>
</gene>
<keyword evidence="9" id="KW-0472">Membrane</keyword>
<evidence type="ECO:0000259" key="11">
    <source>
        <dbReference type="Pfam" id="PF16491"/>
    </source>
</evidence>
<evidence type="ECO:0000256" key="2">
    <source>
        <dbReference type="ARBA" id="ARBA00022723"/>
    </source>
</evidence>
<dbReference type="CDD" id="cd07343">
    <property type="entry name" value="M48A_Zmpste24p_like"/>
    <property type="match status" value="1"/>
</dbReference>
<dbReference type="Pfam" id="PF01435">
    <property type="entry name" value="Peptidase_M48"/>
    <property type="match status" value="1"/>
</dbReference>
<dbReference type="InterPro" id="IPR001915">
    <property type="entry name" value="Peptidase_M48"/>
</dbReference>
<feature type="binding site" evidence="7">
    <location>
        <position position="352"/>
    </location>
    <ligand>
        <name>Zn(2+)</name>
        <dbReference type="ChEBI" id="CHEBI:29105"/>
        <note>catalytic</note>
    </ligand>
</feature>
<evidence type="ECO:0000259" key="10">
    <source>
        <dbReference type="Pfam" id="PF01435"/>
    </source>
</evidence>
<dbReference type="OrthoDB" id="9781930at2"/>
<evidence type="ECO:0000313" key="13">
    <source>
        <dbReference type="Proteomes" id="UP000183954"/>
    </source>
</evidence>
<feature type="active site" description="Proton donor" evidence="6">
    <location>
        <position position="356"/>
    </location>
</feature>
<evidence type="ECO:0000313" key="12">
    <source>
        <dbReference type="EMBL" id="SHI25881.1"/>
    </source>
</evidence>
<keyword evidence="3 8" id="KW-0378">Hydrolase</keyword>
<evidence type="ECO:0000256" key="3">
    <source>
        <dbReference type="ARBA" id="ARBA00022801"/>
    </source>
</evidence>
<feature type="transmembrane region" description="Helical" evidence="9">
    <location>
        <begin position="12"/>
        <end position="34"/>
    </location>
</feature>